<dbReference type="GO" id="GO:0046872">
    <property type="term" value="F:metal ion binding"/>
    <property type="evidence" value="ECO:0007669"/>
    <property type="project" value="UniProtKB-KW"/>
</dbReference>
<dbReference type="InterPro" id="IPR036971">
    <property type="entry name" value="PDEase_catalytic_dom_sf"/>
</dbReference>
<dbReference type="VEuPathDB" id="VectorBase:RSAN_031271"/>
<gene>
    <name evidence="5" type="ORF">HPB52_020114</name>
</gene>
<organism evidence="5 6">
    <name type="scientific">Rhipicephalus sanguineus</name>
    <name type="common">Brown dog tick</name>
    <name type="synonym">Ixodes sanguineus</name>
    <dbReference type="NCBI Taxonomy" id="34632"/>
    <lineage>
        <taxon>Eukaryota</taxon>
        <taxon>Metazoa</taxon>
        <taxon>Ecdysozoa</taxon>
        <taxon>Arthropoda</taxon>
        <taxon>Chelicerata</taxon>
        <taxon>Arachnida</taxon>
        <taxon>Acari</taxon>
        <taxon>Parasitiformes</taxon>
        <taxon>Ixodida</taxon>
        <taxon>Ixodoidea</taxon>
        <taxon>Ixodidae</taxon>
        <taxon>Rhipicephalinae</taxon>
        <taxon>Rhipicephalus</taxon>
        <taxon>Rhipicephalus</taxon>
    </lineage>
</organism>
<dbReference type="Gene3D" id="1.10.1300.10">
    <property type="entry name" value="3'5'-cyclic nucleotide phosphodiesterase, catalytic domain"/>
    <property type="match status" value="1"/>
</dbReference>
<keyword evidence="3" id="KW-0472">Membrane</keyword>
<dbReference type="Proteomes" id="UP000821837">
    <property type="component" value="Chromosome 3"/>
</dbReference>
<dbReference type="AlphaFoldDB" id="A0A9D4Q2P9"/>
<sequence>MDKPFPPEAVVLSRRQSFAKYHAMLIEAPVTKVVKLLMATKENSAPPVSQALEGVLDILRATDLYNPQLAAGQEKTEDQMTSDLVAGLTGVGILLGVLLPVYALASGDLLSTQLAYNREVISRLCIQIMQTLFQPLIWLGLSIFVKMNVPTSIEIDDSTIRNWLQLIESHYQDNPYHNSTHAADVMQATAYFLLRLRKKVRGHFI</sequence>
<dbReference type="GO" id="GO:0007165">
    <property type="term" value="P:signal transduction"/>
    <property type="evidence" value="ECO:0007669"/>
    <property type="project" value="InterPro"/>
</dbReference>
<reference evidence="5" key="1">
    <citation type="journal article" date="2020" name="Cell">
        <title>Large-Scale Comparative Analyses of Tick Genomes Elucidate Their Genetic Diversity and Vector Capacities.</title>
        <authorList>
            <consortium name="Tick Genome and Microbiome Consortium (TIGMIC)"/>
            <person name="Jia N."/>
            <person name="Wang J."/>
            <person name="Shi W."/>
            <person name="Du L."/>
            <person name="Sun Y."/>
            <person name="Zhan W."/>
            <person name="Jiang J.F."/>
            <person name="Wang Q."/>
            <person name="Zhang B."/>
            <person name="Ji P."/>
            <person name="Bell-Sakyi L."/>
            <person name="Cui X.M."/>
            <person name="Yuan T.T."/>
            <person name="Jiang B.G."/>
            <person name="Yang W.F."/>
            <person name="Lam T.T."/>
            <person name="Chang Q.C."/>
            <person name="Ding S.J."/>
            <person name="Wang X.J."/>
            <person name="Zhu J.G."/>
            <person name="Ruan X.D."/>
            <person name="Zhao L."/>
            <person name="Wei J.T."/>
            <person name="Ye R.Z."/>
            <person name="Que T.C."/>
            <person name="Du C.H."/>
            <person name="Zhou Y.H."/>
            <person name="Cheng J.X."/>
            <person name="Dai P.F."/>
            <person name="Guo W.B."/>
            <person name="Han X.H."/>
            <person name="Huang E.J."/>
            <person name="Li L.F."/>
            <person name="Wei W."/>
            <person name="Gao Y.C."/>
            <person name="Liu J.Z."/>
            <person name="Shao H.Z."/>
            <person name="Wang X."/>
            <person name="Wang C.C."/>
            <person name="Yang T.C."/>
            <person name="Huo Q.B."/>
            <person name="Li W."/>
            <person name="Chen H.Y."/>
            <person name="Chen S.E."/>
            <person name="Zhou L.G."/>
            <person name="Ni X.B."/>
            <person name="Tian J.H."/>
            <person name="Sheng Y."/>
            <person name="Liu T."/>
            <person name="Pan Y.S."/>
            <person name="Xia L.Y."/>
            <person name="Li J."/>
            <person name="Zhao F."/>
            <person name="Cao W.C."/>
        </authorList>
    </citation>
    <scope>NUCLEOTIDE SEQUENCE</scope>
    <source>
        <strain evidence="5">Rsan-2018</strain>
    </source>
</reference>
<proteinExistence type="predicted"/>
<evidence type="ECO:0000259" key="4">
    <source>
        <dbReference type="PROSITE" id="PS51845"/>
    </source>
</evidence>
<name>A0A9D4Q2P9_RHISA</name>
<accession>A0A9D4Q2P9</accession>
<dbReference type="EMBL" id="JABSTV010001249">
    <property type="protein sequence ID" value="KAH7963219.1"/>
    <property type="molecule type" value="Genomic_DNA"/>
</dbReference>
<evidence type="ECO:0000256" key="2">
    <source>
        <dbReference type="ARBA" id="ARBA00022801"/>
    </source>
</evidence>
<evidence type="ECO:0000256" key="1">
    <source>
        <dbReference type="ARBA" id="ARBA00022723"/>
    </source>
</evidence>
<feature type="domain" description="PDEase" evidence="4">
    <location>
        <begin position="106"/>
        <end position="205"/>
    </location>
</feature>
<dbReference type="InterPro" id="IPR002073">
    <property type="entry name" value="PDEase_catalytic_dom"/>
</dbReference>
<dbReference type="GO" id="GO:0004114">
    <property type="term" value="F:3',5'-cyclic-nucleotide phosphodiesterase activity"/>
    <property type="evidence" value="ECO:0007669"/>
    <property type="project" value="InterPro"/>
</dbReference>
<dbReference type="SUPFAM" id="SSF109604">
    <property type="entry name" value="HD-domain/PDEase-like"/>
    <property type="match status" value="1"/>
</dbReference>
<keyword evidence="3" id="KW-1133">Transmembrane helix</keyword>
<keyword evidence="3" id="KW-0812">Transmembrane</keyword>
<dbReference type="PANTHER" id="PTHR11347">
    <property type="entry name" value="CYCLIC NUCLEOTIDE PHOSPHODIESTERASE"/>
    <property type="match status" value="1"/>
</dbReference>
<keyword evidence="1" id="KW-0479">Metal-binding</keyword>
<keyword evidence="2" id="KW-0378">Hydrolase</keyword>
<comment type="caution">
    <text evidence="5">The sequence shown here is derived from an EMBL/GenBank/DDBJ whole genome shotgun (WGS) entry which is preliminary data.</text>
</comment>
<dbReference type="PROSITE" id="PS51845">
    <property type="entry name" value="PDEASE_I_2"/>
    <property type="match status" value="1"/>
</dbReference>
<protein>
    <recommendedName>
        <fullName evidence="4">PDEase domain-containing protein</fullName>
    </recommendedName>
</protein>
<evidence type="ECO:0000313" key="6">
    <source>
        <dbReference type="Proteomes" id="UP000821837"/>
    </source>
</evidence>
<feature type="transmembrane region" description="Helical" evidence="3">
    <location>
        <begin position="120"/>
        <end position="145"/>
    </location>
</feature>
<keyword evidence="6" id="KW-1185">Reference proteome</keyword>
<evidence type="ECO:0000313" key="5">
    <source>
        <dbReference type="EMBL" id="KAH7963219.1"/>
    </source>
</evidence>
<feature type="transmembrane region" description="Helical" evidence="3">
    <location>
        <begin position="84"/>
        <end position="105"/>
    </location>
</feature>
<evidence type="ECO:0000256" key="3">
    <source>
        <dbReference type="SAM" id="Phobius"/>
    </source>
</evidence>
<reference evidence="5" key="2">
    <citation type="submission" date="2021-09" db="EMBL/GenBank/DDBJ databases">
        <authorList>
            <person name="Jia N."/>
            <person name="Wang J."/>
            <person name="Shi W."/>
            <person name="Du L."/>
            <person name="Sun Y."/>
            <person name="Zhan W."/>
            <person name="Jiang J."/>
            <person name="Wang Q."/>
            <person name="Zhang B."/>
            <person name="Ji P."/>
            <person name="Sakyi L.B."/>
            <person name="Cui X."/>
            <person name="Yuan T."/>
            <person name="Jiang B."/>
            <person name="Yang W."/>
            <person name="Lam T.T.-Y."/>
            <person name="Chang Q."/>
            <person name="Ding S."/>
            <person name="Wang X."/>
            <person name="Zhu J."/>
            <person name="Ruan X."/>
            <person name="Zhao L."/>
            <person name="Wei J."/>
            <person name="Que T."/>
            <person name="Du C."/>
            <person name="Cheng J."/>
            <person name="Dai P."/>
            <person name="Han X."/>
            <person name="Huang E."/>
            <person name="Gao Y."/>
            <person name="Liu J."/>
            <person name="Shao H."/>
            <person name="Ye R."/>
            <person name="Li L."/>
            <person name="Wei W."/>
            <person name="Wang X."/>
            <person name="Wang C."/>
            <person name="Huo Q."/>
            <person name="Li W."/>
            <person name="Guo W."/>
            <person name="Chen H."/>
            <person name="Chen S."/>
            <person name="Zhou L."/>
            <person name="Zhou L."/>
            <person name="Ni X."/>
            <person name="Tian J."/>
            <person name="Zhou Y."/>
            <person name="Sheng Y."/>
            <person name="Liu T."/>
            <person name="Pan Y."/>
            <person name="Xia L."/>
            <person name="Li J."/>
            <person name="Zhao F."/>
            <person name="Cao W."/>
        </authorList>
    </citation>
    <scope>NUCLEOTIDE SEQUENCE</scope>
    <source>
        <strain evidence="5">Rsan-2018</strain>
        <tissue evidence="5">Larvae</tissue>
    </source>
</reference>